<dbReference type="RefSeq" id="WP_123392681.1">
    <property type="nucleotide sequence ID" value="NZ_RKHO01000001.1"/>
</dbReference>
<dbReference type="PANTHER" id="PTHR43872">
    <property type="entry name" value="MONOOXYGENASE, PUTATIVE (AFU_ORTHOLOGUE AFUA_8G02570)-RELATED"/>
    <property type="match status" value="1"/>
</dbReference>
<evidence type="ECO:0000313" key="8">
    <source>
        <dbReference type="EMBL" id="ROR92969.1"/>
    </source>
</evidence>
<evidence type="ECO:0000256" key="1">
    <source>
        <dbReference type="ARBA" id="ARBA00001974"/>
    </source>
</evidence>
<dbReference type="SUPFAM" id="SSF51905">
    <property type="entry name" value="FAD/NAD(P)-binding domain"/>
    <property type="match status" value="1"/>
</dbReference>
<dbReference type="OrthoDB" id="5168853at2"/>
<sequence length="509" mass="54955">MTTSPAATGTSRTLPDHVGVVVIGAGLSGIGAGYRLQTECPDRDYLILEGRESMGGTWDLFRYPGVRSDSDIFTFGFTFRPWEGDQALADGPGILQYVKDTAAEFGIEEKIRYSTQVVGAAFDTGAGVWTLSVETPSGPAELTCDFVVGSHGYYSYDAPYDAKLTGIDDFAGEVVHPQFWPEDLSLAGKKVVVVGSGATAVTIVPSVAGEAEHVTMLQRTPTYIAALPRRDKLAGLAQRFLPEMAAYRAIRVKNIAYQAGTYAFFRRFPELGKKVLASGVARHLNAEAAADNFAPPYDPWDQRLCVVPDGDLFKAIKRGDAEVVTDTIDSVVPEGIRLSSGRVLEADVIVTATGLSLDVSAGIALTVDGEEVDLGQEFMWRGAMVTGVPNYVRVIGYTNASWTLRADVTGVLATRVLNLMRERDAAYVVPEPDGELRPQPLLDLASGYIKRSAHQLPQQGHRRPWLITQSYPIDRRQTLHGELDRELKVVTRAALPGAATASASSESVA</sequence>
<dbReference type="InterPro" id="IPR051820">
    <property type="entry name" value="FAD-binding_MO"/>
</dbReference>
<dbReference type="PANTHER" id="PTHR43872:SF1">
    <property type="entry name" value="MONOOXYGENASE, PUTATIVE (AFU_ORTHOLOGUE AFUA_8G02570)-RELATED"/>
    <property type="match status" value="1"/>
</dbReference>
<keyword evidence="3" id="KW-0285">Flavoprotein</keyword>
<evidence type="ECO:0000256" key="4">
    <source>
        <dbReference type="ARBA" id="ARBA00022827"/>
    </source>
</evidence>
<evidence type="ECO:0000256" key="6">
    <source>
        <dbReference type="ARBA" id="ARBA00023002"/>
    </source>
</evidence>
<dbReference type="InterPro" id="IPR036188">
    <property type="entry name" value="FAD/NAD-bd_sf"/>
</dbReference>
<gene>
    <name evidence="8" type="ORF">EDD33_3874</name>
</gene>
<reference evidence="8 9" key="1">
    <citation type="submission" date="2018-11" db="EMBL/GenBank/DDBJ databases">
        <title>Sequencing the genomes of 1000 actinobacteria strains.</title>
        <authorList>
            <person name="Klenk H.-P."/>
        </authorList>
    </citation>
    <scope>NUCLEOTIDE SEQUENCE [LARGE SCALE GENOMIC DNA]</scope>
    <source>
        <strain evidence="8 9">DSM 12652</strain>
    </source>
</reference>
<organism evidence="8 9">
    <name type="scientific">Nocardioides aurantiacus</name>
    <dbReference type="NCBI Taxonomy" id="86796"/>
    <lineage>
        <taxon>Bacteria</taxon>
        <taxon>Bacillati</taxon>
        <taxon>Actinomycetota</taxon>
        <taxon>Actinomycetes</taxon>
        <taxon>Propionibacteriales</taxon>
        <taxon>Nocardioidaceae</taxon>
        <taxon>Nocardioides</taxon>
    </lineage>
</organism>
<evidence type="ECO:0000256" key="2">
    <source>
        <dbReference type="ARBA" id="ARBA00010139"/>
    </source>
</evidence>
<comment type="similarity">
    <text evidence="2">Belongs to the FAD-binding monooxygenase family.</text>
</comment>
<comment type="cofactor">
    <cofactor evidence="1">
        <name>FAD</name>
        <dbReference type="ChEBI" id="CHEBI:57692"/>
    </cofactor>
</comment>
<keyword evidence="4" id="KW-0274">FAD</keyword>
<dbReference type="Pfam" id="PF13738">
    <property type="entry name" value="Pyr_redox_3"/>
    <property type="match status" value="1"/>
</dbReference>
<dbReference type="GO" id="GO:0004497">
    <property type="term" value="F:monooxygenase activity"/>
    <property type="evidence" value="ECO:0007669"/>
    <property type="project" value="UniProtKB-KW"/>
</dbReference>
<dbReference type="FunFam" id="3.50.50.60:FF:000228">
    <property type="entry name" value="FAD-containing monooxygenase EthA"/>
    <property type="match status" value="1"/>
</dbReference>
<protein>
    <submittedName>
        <fullName evidence="8">Cation diffusion facilitator CzcD-associated flavoprotein CzcO</fullName>
    </submittedName>
</protein>
<name>A0A3N2CZK4_9ACTN</name>
<comment type="caution">
    <text evidence="8">The sequence shown here is derived from an EMBL/GenBank/DDBJ whole genome shotgun (WGS) entry which is preliminary data.</text>
</comment>
<keyword evidence="5" id="KW-0521">NADP</keyword>
<evidence type="ECO:0000313" key="9">
    <source>
        <dbReference type="Proteomes" id="UP000281738"/>
    </source>
</evidence>
<accession>A0A3N2CZK4</accession>
<dbReference type="AlphaFoldDB" id="A0A3N2CZK4"/>
<keyword evidence="9" id="KW-1185">Reference proteome</keyword>
<dbReference type="EMBL" id="RKHO01000001">
    <property type="protein sequence ID" value="ROR92969.1"/>
    <property type="molecule type" value="Genomic_DNA"/>
</dbReference>
<evidence type="ECO:0000256" key="5">
    <source>
        <dbReference type="ARBA" id="ARBA00022857"/>
    </source>
</evidence>
<dbReference type="Gene3D" id="3.50.50.60">
    <property type="entry name" value="FAD/NAD(P)-binding domain"/>
    <property type="match status" value="1"/>
</dbReference>
<evidence type="ECO:0000256" key="3">
    <source>
        <dbReference type="ARBA" id="ARBA00022630"/>
    </source>
</evidence>
<keyword evidence="6" id="KW-0560">Oxidoreductase</keyword>
<proteinExistence type="inferred from homology"/>
<evidence type="ECO:0000256" key="7">
    <source>
        <dbReference type="ARBA" id="ARBA00023033"/>
    </source>
</evidence>
<dbReference type="Proteomes" id="UP000281738">
    <property type="component" value="Unassembled WGS sequence"/>
</dbReference>
<keyword evidence="7" id="KW-0503">Monooxygenase</keyword>